<reference evidence="2 3" key="1">
    <citation type="submission" date="2012-05" db="EMBL/GenBank/DDBJ databases">
        <authorList>
            <person name="Weinstock G."/>
            <person name="Sodergren E."/>
            <person name="Lobos E.A."/>
            <person name="Fulton L."/>
            <person name="Fulton R."/>
            <person name="Courtney L."/>
            <person name="Fronick C."/>
            <person name="O'Laughlin M."/>
            <person name="Godfrey J."/>
            <person name="Wilson R.M."/>
            <person name="Miner T."/>
            <person name="Farmer C."/>
            <person name="Delehaunty K."/>
            <person name="Cordes M."/>
            <person name="Minx P."/>
            <person name="Tomlinson C."/>
            <person name="Chen J."/>
            <person name="Wollam A."/>
            <person name="Pepin K.H."/>
            <person name="Bhonagiri V."/>
            <person name="Zhang X."/>
            <person name="Suruliraj S."/>
            <person name="Warren W."/>
            <person name="Mitreva M."/>
            <person name="Mardis E.R."/>
            <person name="Wilson R.K."/>
        </authorList>
    </citation>
    <scope>NUCLEOTIDE SEQUENCE [LARGE SCALE GENOMIC DNA]</scope>
    <source>
        <strain evidence="2 3">F0235</strain>
    </source>
</reference>
<dbReference type="Pfam" id="PF09346">
    <property type="entry name" value="SMI1_KNR4"/>
    <property type="match status" value="1"/>
</dbReference>
<dbReference type="SUPFAM" id="SSF160631">
    <property type="entry name" value="SMI1/KNR4-like"/>
    <property type="match status" value="1"/>
</dbReference>
<dbReference type="InterPro" id="IPR018958">
    <property type="entry name" value="Knr4/Smi1-like_dom"/>
</dbReference>
<dbReference type="AlphaFoldDB" id="L1MEM5"/>
<dbReference type="HOGENOM" id="CLU_1583727_0_0_11"/>
<dbReference type="Proteomes" id="UP000010445">
    <property type="component" value="Unassembled WGS sequence"/>
</dbReference>
<dbReference type="OrthoDB" id="4410991at2"/>
<keyword evidence="3" id="KW-1185">Reference proteome</keyword>
<evidence type="ECO:0000313" key="2">
    <source>
        <dbReference type="EMBL" id="EKX89366.1"/>
    </source>
</evidence>
<gene>
    <name evidence="2" type="ORF">HMPREF9997_01837</name>
</gene>
<sequence>MKYSDILDPKYMGSPCDEARIADIEKNLQRKLPESYARFIMETGGGYPNSTHDLLPGDYLWSEAGGATIEQIYGNGILSNGDHNSIDHPEHGADCIARTWEYPDEALLFAIGSGGPHVVFMINYDLEEYPLHSILCINDEMDIGLAANSFEEFVANLTEWVDEDEDLE</sequence>
<dbReference type="PATRIC" id="fig|1035195.3.peg.1661"/>
<dbReference type="RefSeq" id="WP_006064062.1">
    <property type="nucleotide sequence ID" value="NZ_KB290831.1"/>
</dbReference>
<evidence type="ECO:0000259" key="1">
    <source>
        <dbReference type="SMART" id="SM00860"/>
    </source>
</evidence>
<dbReference type="eggNOG" id="ENOG5030KA2">
    <property type="taxonomic scope" value="Bacteria"/>
</dbReference>
<evidence type="ECO:0000313" key="3">
    <source>
        <dbReference type="Proteomes" id="UP000010445"/>
    </source>
</evidence>
<accession>L1MEM5</accession>
<name>L1MEM5_9CORY</name>
<protein>
    <submittedName>
        <fullName evidence="2">SMI1 / KNR4 family protein</fullName>
    </submittedName>
</protein>
<organism evidence="2 3">
    <name type="scientific">Corynebacterium durum F0235</name>
    <dbReference type="NCBI Taxonomy" id="1035195"/>
    <lineage>
        <taxon>Bacteria</taxon>
        <taxon>Bacillati</taxon>
        <taxon>Actinomycetota</taxon>
        <taxon>Actinomycetes</taxon>
        <taxon>Mycobacteriales</taxon>
        <taxon>Corynebacteriaceae</taxon>
        <taxon>Corynebacterium</taxon>
    </lineage>
</organism>
<dbReference type="Gene3D" id="3.40.1580.10">
    <property type="entry name" value="SMI1/KNR4-like"/>
    <property type="match status" value="1"/>
</dbReference>
<dbReference type="EMBL" id="AMEM01000024">
    <property type="protein sequence ID" value="EKX89366.1"/>
    <property type="molecule type" value="Genomic_DNA"/>
</dbReference>
<feature type="domain" description="Knr4/Smi1-like" evidence="1">
    <location>
        <begin position="15"/>
        <end position="156"/>
    </location>
</feature>
<comment type="caution">
    <text evidence="2">The sequence shown here is derived from an EMBL/GenBank/DDBJ whole genome shotgun (WGS) entry which is preliminary data.</text>
</comment>
<dbReference type="InterPro" id="IPR037883">
    <property type="entry name" value="Knr4/Smi1-like_sf"/>
</dbReference>
<dbReference type="SMART" id="SM00860">
    <property type="entry name" value="SMI1_KNR4"/>
    <property type="match status" value="1"/>
</dbReference>
<proteinExistence type="predicted"/>